<reference evidence="1" key="1">
    <citation type="journal article" date="2020" name="Nature">
        <title>Giant virus diversity and host interactions through global metagenomics.</title>
        <authorList>
            <person name="Schulz F."/>
            <person name="Roux S."/>
            <person name="Paez-Espino D."/>
            <person name="Jungbluth S."/>
            <person name="Walsh D.A."/>
            <person name="Denef V.J."/>
            <person name="McMahon K.D."/>
            <person name="Konstantinidis K.T."/>
            <person name="Eloe-Fadrosh E.A."/>
            <person name="Kyrpides N.C."/>
            <person name="Woyke T."/>
        </authorList>
    </citation>
    <scope>NUCLEOTIDE SEQUENCE</scope>
    <source>
        <strain evidence="1">GVMAG-S-ERX555967-131</strain>
    </source>
</reference>
<name>A0A6C0FD33_9ZZZZ</name>
<organism evidence="1">
    <name type="scientific">viral metagenome</name>
    <dbReference type="NCBI Taxonomy" id="1070528"/>
    <lineage>
        <taxon>unclassified sequences</taxon>
        <taxon>metagenomes</taxon>
        <taxon>organismal metagenomes</taxon>
    </lineage>
</organism>
<dbReference type="EMBL" id="MN738789">
    <property type="protein sequence ID" value="QHT37085.1"/>
    <property type="molecule type" value="Genomic_DNA"/>
</dbReference>
<protein>
    <submittedName>
        <fullName evidence="1">Uncharacterized protein</fullName>
    </submittedName>
</protein>
<dbReference type="AlphaFoldDB" id="A0A6C0FD33"/>
<proteinExistence type="predicted"/>
<evidence type="ECO:0000313" key="1">
    <source>
        <dbReference type="EMBL" id="QHT37085.1"/>
    </source>
</evidence>
<sequence length="159" mass="19230">MKSYDDLPYEIREKIDIKLHNIKMLDVINEFKQLKIYAQNSLKLHEELHNYHANYEYHFRSFCLHVANKTKFNKKLSIHEKIRLDQRWLHDYSHVHLINLISIYSLIKDIKQCCADNNIKGFSKINKNNKAIWIRKLYERQNNEPIGSNAKLRSLFNFL</sequence>
<accession>A0A6C0FD33</accession>